<dbReference type="InterPro" id="IPR012340">
    <property type="entry name" value="NA-bd_OB-fold"/>
</dbReference>
<dbReference type="Pfam" id="PF08529">
    <property type="entry name" value="NusA_N"/>
    <property type="match status" value="2"/>
</dbReference>
<evidence type="ECO:0000256" key="5">
    <source>
        <dbReference type="ARBA" id="ARBA00023015"/>
    </source>
</evidence>
<dbReference type="InterPro" id="IPR003029">
    <property type="entry name" value="S1_domain"/>
</dbReference>
<dbReference type="CDD" id="cd02134">
    <property type="entry name" value="KH-II_NusA_rpt1"/>
    <property type="match status" value="1"/>
</dbReference>
<dbReference type="InterPro" id="IPR013735">
    <property type="entry name" value="TF_NusA_N"/>
</dbReference>
<dbReference type="SMART" id="SM00316">
    <property type="entry name" value="S1"/>
    <property type="match status" value="1"/>
</dbReference>
<evidence type="ECO:0000256" key="2">
    <source>
        <dbReference type="ARBA" id="ARBA00022490"/>
    </source>
</evidence>
<keyword evidence="2" id="KW-0963">Cytoplasm</keyword>
<dbReference type="Gene3D" id="2.40.50.140">
    <property type="entry name" value="Nucleic acid-binding proteins"/>
    <property type="match status" value="1"/>
</dbReference>
<dbReference type="GO" id="GO:0031564">
    <property type="term" value="P:transcription antitermination"/>
    <property type="evidence" value="ECO:0007669"/>
    <property type="project" value="UniProtKB-KW"/>
</dbReference>
<protein>
    <submittedName>
        <fullName evidence="9">Unannotated protein</fullName>
    </submittedName>
</protein>
<dbReference type="HAMAP" id="MF_00945_B">
    <property type="entry name" value="NusA_B"/>
    <property type="match status" value="1"/>
</dbReference>
<evidence type="ECO:0000256" key="7">
    <source>
        <dbReference type="SAM" id="MobiDB-lite"/>
    </source>
</evidence>
<proteinExistence type="inferred from homology"/>
<dbReference type="NCBIfam" id="TIGR01953">
    <property type="entry name" value="NusA"/>
    <property type="match status" value="1"/>
</dbReference>
<dbReference type="AlphaFoldDB" id="A0A6J7LSP3"/>
<keyword evidence="1" id="KW-0806">Transcription termination</keyword>
<dbReference type="InterPro" id="IPR036555">
    <property type="entry name" value="NusA_N_sf"/>
</dbReference>
<dbReference type="FunFam" id="3.30.300.20:FF:000002">
    <property type="entry name" value="Transcription termination/antitermination protein NusA"/>
    <property type="match status" value="1"/>
</dbReference>
<accession>A0A6J7LSP3</accession>
<evidence type="ECO:0000256" key="6">
    <source>
        <dbReference type="ARBA" id="ARBA00023163"/>
    </source>
</evidence>
<dbReference type="InterPro" id="IPR010213">
    <property type="entry name" value="TF_NusA"/>
</dbReference>
<feature type="region of interest" description="Disordered" evidence="7">
    <location>
        <begin position="421"/>
        <end position="450"/>
    </location>
</feature>
<dbReference type="FunFam" id="3.30.300.20:FF:000005">
    <property type="entry name" value="Transcription termination/antitermination protein NusA"/>
    <property type="match status" value="1"/>
</dbReference>
<reference evidence="9" key="1">
    <citation type="submission" date="2020-05" db="EMBL/GenBank/DDBJ databases">
        <authorList>
            <person name="Chiriac C."/>
            <person name="Salcher M."/>
            <person name="Ghai R."/>
            <person name="Kavagutti S V."/>
        </authorList>
    </citation>
    <scope>NUCLEOTIDE SEQUENCE</scope>
</reference>
<evidence type="ECO:0000259" key="8">
    <source>
        <dbReference type="PROSITE" id="PS50126"/>
    </source>
</evidence>
<feature type="compositionally biased region" description="Acidic residues" evidence="7">
    <location>
        <begin position="421"/>
        <end position="443"/>
    </location>
</feature>
<keyword evidence="4" id="KW-0694">RNA-binding</keyword>
<dbReference type="Pfam" id="PF26594">
    <property type="entry name" value="KH_NusA_2nd"/>
    <property type="match status" value="1"/>
</dbReference>
<evidence type="ECO:0000256" key="3">
    <source>
        <dbReference type="ARBA" id="ARBA00022814"/>
    </source>
</evidence>
<dbReference type="EMBL" id="CAFBOG010000023">
    <property type="protein sequence ID" value="CAB4971138.1"/>
    <property type="molecule type" value="Genomic_DNA"/>
</dbReference>
<dbReference type="SUPFAM" id="SSF50249">
    <property type="entry name" value="Nucleic acid-binding proteins"/>
    <property type="match status" value="1"/>
</dbReference>
<keyword evidence="3" id="KW-0889">Transcription antitermination</keyword>
<dbReference type="GO" id="GO:0003723">
    <property type="term" value="F:RNA binding"/>
    <property type="evidence" value="ECO:0007669"/>
    <property type="project" value="UniProtKB-KW"/>
</dbReference>
<evidence type="ECO:0000313" key="9">
    <source>
        <dbReference type="EMBL" id="CAB4971138.1"/>
    </source>
</evidence>
<dbReference type="GO" id="GO:0005829">
    <property type="term" value="C:cytosol"/>
    <property type="evidence" value="ECO:0007669"/>
    <property type="project" value="TreeGrafter"/>
</dbReference>
<keyword evidence="6" id="KW-0804">Transcription</keyword>
<dbReference type="Pfam" id="PF00575">
    <property type="entry name" value="S1"/>
    <property type="match status" value="1"/>
</dbReference>
<feature type="domain" description="S1 motif" evidence="8">
    <location>
        <begin position="114"/>
        <end position="178"/>
    </location>
</feature>
<evidence type="ECO:0000256" key="4">
    <source>
        <dbReference type="ARBA" id="ARBA00022884"/>
    </source>
</evidence>
<dbReference type="GO" id="GO:0006353">
    <property type="term" value="P:DNA-templated transcription termination"/>
    <property type="evidence" value="ECO:0007669"/>
    <property type="project" value="UniProtKB-KW"/>
</dbReference>
<dbReference type="Pfam" id="PF13184">
    <property type="entry name" value="KH_NusA_1st"/>
    <property type="match status" value="1"/>
</dbReference>
<dbReference type="InterPro" id="IPR058582">
    <property type="entry name" value="KH_NusA_2nd"/>
</dbReference>
<dbReference type="Gene3D" id="3.30.300.20">
    <property type="match status" value="2"/>
</dbReference>
<name>A0A6J7LSP3_9ZZZZ</name>
<dbReference type="InterPro" id="IPR025249">
    <property type="entry name" value="TF_NusA_KH_1st"/>
</dbReference>
<dbReference type="InterPro" id="IPR015946">
    <property type="entry name" value="KH_dom-like_a/b"/>
</dbReference>
<dbReference type="PROSITE" id="PS50126">
    <property type="entry name" value="S1"/>
    <property type="match status" value="1"/>
</dbReference>
<dbReference type="PROSITE" id="PS50084">
    <property type="entry name" value="KH_TYPE_1"/>
    <property type="match status" value="1"/>
</dbReference>
<evidence type="ECO:0000256" key="1">
    <source>
        <dbReference type="ARBA" id="ARBA00022472"/>
    </source>
</evidence>
<dbReference type="CDD" id="cd04455">
    <property type="entry name" value="S1_NusA"/>
    <property type="match status" value="1"/>
</dbReference>
<dbReference type="InterPro" id="IPR009019">
    <property type="entry name" value="KH_sf_prok-type"/>
</dbReference>
<dbReference type="CDD" id="cd22529">
    <property type="entry name" value="KH-II_NusA_rpt2"/>
    <property type="match status" value="1"/>
</dbReference>
<dbReference type="SUPFAM" id="SSF69705">
    <property type="entry name" value="Transcription factor NusA, N-terminal domain"/>
    <property type="match status" value="1"/>
</dbReference>
<organism evidence="9">
    <name type="scientific">freshwater metagenome</name>
    <dbReference type="NCBI Taxonomy" id="449393"/>
    <lineage>
        <taxon>unclassified sequences</taxon>
        <taxon>metagenomes</taxon>
        <taxon>ecological metagenomes</taxon>
    </lineage>
</organism>
<dbReference type="GO" id="GO:0003700">
    <property type="term" value="F:DNA-binding transcription factor activity"/>
    <property type="evidence" value="ECO:0007669"/>
    <property type="project" value="InterPro"/>
</dbReference>
<dbReference type="PANTHER" id="PTHR22648">
    <property type="entry name" value="TRANSCRIPTION TERMINATION FACTOR NUSA"/>
    <property type="match status" value="1"/>
</dbReference>
<dbReference type="SUPFAM" id="SSF54814">
    <property type="entry name" value="Prokaryotic type KH domain (KH-domain type II)"/>
    <property type="match status" value="2"/>
</dbReference>
<keyword evidence="5" id="KW-0805">Transcription regulation</keyword>
<dbReference type="PANTHER" id="PTHR22648:SF0">
    <property type="entry name" value="TRANSCRIPTION TERMINATION_ANTITERMINATION PROTEIN NUSA"/>
    <property type="match status" value="1"/>
</dbReference>
<dbReference type="Gene3D" id="3.30.1480.10">
    <property type="entry name" value="NusA, N-terminal domain"/>
    <property type="match status" value="1"/>
</dbReference>
<sequence>MSSEMNEALQALATERNISVDTLYSALAEALTTAYKKQPDALGFAWVSIDTETFEITVFAQEVDEDGEPYGEEFDVTPDDFGRIAATTTRQVMTQRIREAEREQKYEEYAGREGDIVTGIIQQSDSRYTLLDLGRVEALLPQSEQVNYERPEPGDRVKAYIVEVRRTAKGPQIVVSRTHPGLIKRLFELEVPEIAEGVVEIKACAREPGHRTKIAVWSNDQNVDPVGSCVGARGARVRMVVTELKGEKIDIVPFSDDPSDFVMKALQPAKVKEVRIDFEKRVADVIVPDFQLSLAIGKEGQNARLATRLTGFRVDIRSESDVAEQEAYERTYANDSYADGEWIETSEGEQLWKPADGSAPLTVEEWSEMQNRESSVPELQLAEAIEEIELEIVEDAIEEVLDAEIAEAIEEVSELIAELEVDEEEAELEEIAEESEAAAEDSALDPAPEA</sequence>
<gene>
    <name evidence="9" type="ORF">UFOPK3914_00411</name>
</gene>
<dbReference type="InterPro" id="IPR030842">
    <property type="entry name" value="TF_NusA_bacterial"/>
</dbReference>